<organism evidence="4 5">
    <name type="scientific">Metallumcola ferriviriculae</name>
    <dbReference type="NCBI Taxonomy" id="3039180"/>
    <lineage>
        <taxon>Bacteria</taxon>
        <taxon>Bacillati</taxon>
        <taxon>Bacillota</taxon>
        <taxon>Clostridia</taxon>
        <taxon>Neomoorellales</taxon>
        <taxon>Desulfitibacteraceae</taxon>
        <taxon>Metallumcola</taxon>
    </lineage>
</organism>
<evidence type="ECO:0000256" key="1">
    <source>
        <dbReference type="PIRSR" id="PIRSR014972-1"/>
    </source>
</evidence>
<dbReference type="PIRSF" id="PIRSF014972">
    <property type="entry name" value="FlK"/>
    <property type="match status" value="1"/>
</dbReference>
<name>A0AAU0UIV7_9FIRM</name>
<dbReference type="RefSeq" id="WP_366923324.1">
    <property type="nucleotide sequence ID" value="NZ_CP121694.1"/>
</dbReference>
<reference evidence="4 5" key="1">
    <citation type="submission" date="2023-04" db="EMBL/GenBank/DDBJ databases">
        <authorList>
            <person name="Hsu D."/>
        </authorList>
    </citation>
    <scope>NUCLEOTIDE SEQUENCE [LARGE SCALE GENOMIC DNA]</scope>
    <source>
        <strain evidence="4 5">MK1</strain>
    </source>
</reference>
<dbReference type="Pfam" id="PF22636">
    <property type="entry name" value="FlK"/>
    <property type="match status" value="1"/>
</dbReference>
<feature type="binding site" evidence="2">
    <location>
        <position position="62"/>
    </location>
    <ligand>
        <name>CoA</name>
        <dbReference type="ChEBI" id="CHEBI:57287"/>
    </ligand>
</feature>
<feature type="binding site" evidence="2">
    <location>
        <position position="113"/>
    </location>
    <ligand>
        <name>substrate</name>
    </ligand>
</feature>
<feature type="active site" evidence="1">
    <location>
        <position position="43"/>
    </location>
</feature>
<dbReference type="PANTHER" id="PTHR36934">
    <property type="entry name" value="BLR0278 PROTEIN"/>
    <property type="match status" value="1"/>
</dbReference>
<evidence type="ECO:0000259" key="3">
    <source>
        <dbReference type="Pfam" id="PF22636"/>
    </source>
</evidence>
<dbReference type="Gene3D" id="3.10.129.10">
    <property type="entry name" value="Hotdog Thioesterase"/>
    <property type="match status" value="1"/>
</dbReference>
<dbReference type="KEGG" id="dbc:MFMK1_000194"/>
<feature type="binding site" evidence="2">
    <location>
        <position position="62"/>
    </location>
    <ligand>
        <name>substrate</name>
    </ligand>
</feature>
<dbReference type="InterPro" id="IPR054485">
    <property type="entry name" value="FlK-like_dom"/>
</dbReference>
<dbReference type="PANTHER" id="PTHR36934:SF1">
    <property type="entry name" value="THIOESTERASE DOMAIN-CONTAINING PROTEIN"/>
    <property type="match status" value="1"/>
</dbReference>
<feature type="domain" description="Fluoroacetyl-CoA-specific thioesterase-like" evidence="3">
    <location>
        <begin position="16"/>
        <end position="119"/>
    </location>
</feature>
<evidence type="ECO:0000313" key="5">
    <source>
        <dbReference type="Proteomes" id="UP001329915"/>
    </source>
</evidence>
<evidence type="ECO:0000256" key="2">
    <source>
        <dbReference type="PIRSR" id="PIRSR014972-2"/>
    </source>
</evidence>
<feature type="active site" evidence="1">
    <location>
        <position position="35"/>
    </location>
</feature>
<evidence type="ECO:0000313" key="4">
    <source>
        <dbReference type="EMBL" id="WRO20426.1"/>
    </source>
</evidence>
<keyword evidence="5" id="KW-1185">Reference proteome</keyword>
<proteinExistence type="predicted"/>
<dbReference type="EMBL" id="CP121694">
    <property type="protein sequence ID" value="WRO20426.1"/>
    <property type="molecule type" value="Genomic_DNA"/>
</dbReference>
<dbReference type="AlphaFoldDB" id="A0AAU0UIV7"/>
<sequence>MSKLKVGLAGEAGETVTRDKTAQAYGSGQIEVYATPAMIGLMENAALSAVDHLLDEGKTTVGISISVKHLAATPVGFPVKAKASLKEIDGGRLVFAVDAYDSNKKIGTGEHQRFIVETERFLNKAKSLE</sequence>
<dbReference type="InterPro" id="IPR025540">
    <property type="entry name" value="FlK"/>
</dbReference>
<dbReference type="InterPro" id="IPR029069">
    <property type="entry name" value="HotDog_dom_sf"/>
</dbReference>
<accession>A0AAU0UIV7</accession>
<gene>
    <name evidence="4" type="ORF">MFMK1_000194</name>
</gene>
<dbReference type="Proteomes" id="UP001329915">
    <property type="component" value="Chromosome"/>
</dbReference>
<protein>
    <submittedName>
        <fullName evidence="4">Thioesterase family protein</fullName>
    </submittedName>
</protein>
<dbReference type="SUPFAM" id="SSF54637">
    <property type="entry name" value="Thioesterase/thiol ester dehydrase-isomerase"/>
    <property type="match status" value="1"/>
</dbReference>
<feature type="active site" evidence="1">
    <location>
        <position position="69"/>
    </location>
</feature>